<comment type="caution">
    <text evidence="1">The sequence shown here is derived from an EMBL/GenBank/DDBJ whole genome shotgun (WGS) entry which is preliminary data.</text>
</comment>
<evidence type="ECO:0000313" key="2">
    <source>
        <dbReference type="Proteomes" id="UP001060215"/>
    </source>
</evidence>
<sequence>MLFQAYASWNNLSHVDESYRKKDVNSPTYGGGPFIDVRHRRDYYIIHKTNLVQRDKISERMKLLQDLVPVSVNEVSFCKSKIDRIARVAFETIRKRGGLLSRLTFQPFKVLFFVLIQYLALLLAEHQKLEPFVQVVPICSRLLNQAEQLRRQRTNSTWCALWSH</sequence>
<accession>A0ACC0HPD2</accession>
<organism evidence="1 2">
    <name type="scientific">Camellia lanceoleosa</name>
    <dbReference type="NCBI Taxonomy" id="1840588"/>
    <lineage>
        <taxon>Eukaryota</taxon>
        <taxon>Viridiplantae</taxon>
        <taxon>Streptophyta</taxon>
        <taxon>Embryophyta</taxon>
        <taxon>Tracheophyta</taxon>
        <taxon>Spermatophyta</taxon>
        <taxon>Magnoliopsida</taxon>
        <taxon>eudicotyledons</taxon>
        <taxon>Gunneridae</taxon>
        <taxon>Pentapetalae</taxon>
        <taxon>asterids</taxon>
        <taxon>Ericales</taxon>
        <taxon>Theaceae</taxon>
        <taxon>Camellia</taxon>
    </lineage>
</organism>
<gene>
    <name evidence="1" type="ORF">LOK49_LG05G00962</name>
</gene>
<evidence type="ECO:0000313" key="1">
    <source>
        <dbReference type="EMBL" id="KAI8014548.1"/>
    </source>
</evidence>
<dbReference type="EMBL" id="CM045761">
    <property type="protein sequence ID" value="KAI8014548.1"/>
    <property type="molecule type" value="Genomic_DNA"/>
</dbReference>
<protein>
    <submittedName>
        <fullName evidence="1">KH domain-containing protein</fullName>
    </submittedName>
</protein>
<name>A0ACC0HPD2_9ERIC</name>
<keyword evidence="2" id="KW-1185">Reference proteome</keyword>
<reference evidence="1 2" key="1">
    <citation type="journal article" date="2022" name="Plant J.">
        <title>Chromosome-level genome of Camellia lanceoleosa provides a valuable resource for understanding genome evolution and self-incompatibility.</title>
        <authorList>
            <person name="Gong W."/>
            <person name="Xiao S."/>
            <person name="Wang L."/>
            <person name="Liao Z."/>
            <person name="Chang Y."/>
            <person name="Mo W."/>
            <person name="Hu G."/>
            <person name="Li W."/>
            <person name="Zhao G."/>
            <person name="Zhu H."/>
            <person name="Hu X."/>
            <person name="Ji K."/>
            <person name="Xiang X."/>
            <person name="Song Q."/>
            <person name="Yuan D."/>
            <person name="Jin S."/>
            <person name="Zhang L."/>
        </authorList>
    </citation>
    <scope>NUCLEOTIDE SEQUENCE [LARGE SCALE GENOMIC DNA]</scope>
    <source>
        <strain evidence="1">SQ_2022a</strain>
    </source>
</reference>
<proteinExistence type="predicted"/>
<dbReference type="Proteomes" id="UP001060215">
    <property type="component" value="Chromosome 4"/>
</dbReference>